<name>A0A0S4V657_RALSL</name>
<organism evidence="2">
    <name type="scientific">Ralstonia solanacearum</name>
    <name type="common">Pseudomonas solanacearum</name>
    <dbReference type="NCBI Taxonomy" id="305"/>
    <lineage>
        <taxon>Bacteria</taxon>
        <taxon>Pseudomonadati</taxon>
        <taxon>Pseudomonadota</taxon>
        <taxon>Betaproteobacteria</taxon>
        <taxon>Burkholderiales</taxon>
        <taxon>Burkholderiaceae</taxon>
        <taxon>Ralstonia</taxon>
        <taxon>Ralstonia solanacearum species complex</taxon>
    </lineage>
</organism>
<protein>
    <submittedName>
        <fullName evidence="2">Uncharacterized protein</fullName>
    </submittedName>
</protein>
<reference evidence="2" key="1">
    <citation type="submission" date="2015-10" db="EMBL/GenBank/DDBJ databases">
        <authorList>
            <person name="Gilbert D.G."/>
        </authorList>
    </citation>
    <scope>NUCLEOTIDE SEQUENCE</scope>
    <source>
        <strain evidence="2">Phyl III-seqv23</strain>
    </source>
</reference>
<evidence type="ECO:0000313" key="2">
    <source>
        <dbReference type="EMBL" id="CUV29855.1"/>
    </source>
</evidence>
<gene>
    <name evidence="2" type="ORF">RUN1985_v1_520032</name>
</gene>
<sequence>MALRRNVAAGARCANHMAVRRASHALAARVDKHRCRGTMMDTRIAPAGVLAFHALHPGLAGVRACFVLHGAALDCTPPRIDKRAIREKRPMADSSTRAVSPIGNRPPAFNRIAHRQARPGAMTSATI</sequence>
<evidence type="ECO:0000256" key="1">
    <source>
        <dbReference type="SAM" id="MobiDB-lite"/>
    </source>
</evidence>
<proteinExistence type="predicted"/>
<feature type="region of interest" description="Disordered" evidence="1">
    <location>
        <begin position="87"/>
        <end position="127"/>
    </location>
</feature>
<accession>A0A0S4V657</accession>
<dbReference type="AlphaFoldDB" id="A0A0S4V657"/>
<dbReference type="EMBL" id="LN899824">
    <property type="protein sequence ID" value="CUV29855.1"/>
    <property type="molecule type" value="Genomic_DNA"/>
</dbReference>